<gene>
    <name evidence="12" type="ORF">HNR13_000088</name>
</gene>
<dbReference type="InterPro" id="IPR018120">
    <property type="entry name" value="Glyco_hydro_1_AS"/>
</dbReference>
<dbReference type="Proteomes" id="UP000578352">
    <property type="component" value="Unassembled WGS sequence"/>
</dbReference>
<feature type="active site" description="Nucleophile" evidence="8 10">
    <location>
        <position position="382"/>
    </location>
</feature>
<dbReference type="GO" id="GO:0030245">
    <property type="term" value="P:cellulose catabolic process"/>
    <property type="evidence" value="ECO:0007669"/>
    <property type="project" value="UniProtKB-KW"/>
</dbReference>
<evidence type="ECO:0000256" key="11">
    <source>
        <dbReference type="RuleBase" id="RU361175"/>
    </source>
</evidence>
<organism evidence="12 13">
    <name type="scientific">Leifsonia shinshuensis</name>
    <dbReference type="NCBI Taxonomy" id="150026"/>
    <lineage>
        <taxon>Bacteria</taxon>
        <taxon>Bacillati</taxon>
        <taxon>Actinomycetota</taxon>
        <taxon>Actinomycetes</taxon>
        <taxon>Micrococcales</taxon>
        <taxon>Microbacteriaceae</taxon>
        <taxon>Leifsonia</taxon>
    </lineage>
</organism>
<dbReference type="RefSeq" id="WP_179603938.1">
    <property type="nucleotide sequence ID" value="NZ_BAABEH010000001.1"/>
</dbReference>
<evidence type="ECO:0000313" key="13">
    <source>
        <dbReference type="Proteomes" id="UP000578352"/>
    </source>
</evidence>
<evidence type="ECO:0000256" key="7">
    <source>
        <dbReference type="ARBA" id="ARBA00023326"/>
    </source>
</evidence>
<evidence type="ECO:0000256" key="10">
    <source>
        <dbReference type="PROSITE-ProRule" id="PRU10055"/>
    </source>
</evidence>
<dbReference type="Gene3D" id="3.20.20.80">
    <property type="entry name" value="Glycosidases"/>
    <property type="match status" value="1"/>
</dbReference>
<dbReference type="PRINTS" id="PR00131">
    <property type="entry name" value="GLHYDRLASE1"/>
</dbReference>
<evidence type="ECO:0000256" key="9">
    <source>
        <dbReference type="PIRSR" id="PIRSR617736-2"/>
    </source>
</evidence>
<keyword evidence="5" id="KW-0119">Carbohydrate metabolism</keyword>
<dbReference type="InterPro" id="IPR001360">
    <property type="entry name" value="Glyco_hydro_1"/>
</dbReference>
<feature type="binding site" evidence="9">
    <location>
        <position position="166"/>
    </location>
    <ligand>
        <name>substrate</name>
    </ligand>
</feature>
<dbReference type="FunFam" id="3.20.20.80:FF:000004">
    <property type="entry name" value="Beta-glucosidase 6-phospho-beta-glucosidase"/>
    <property type="match status" value="1"/>
</dbReference>
<evidence type="ECO:0000256" key="8">
    <source>
        <dbReference type="PIRSR" id="PIRSR617736-1"/>
    </source>
</evidence>
<dbReference type="GO" id="GO:0005829">
    <property type="term" value="C:cytosol"/>
    <property type="evidence" value="ECO:0007669"/>
    <property type="project" value="TreeGrafter"/>
</dbReference>
<keyword evidence="3 11" id="KW-0378">Hydrolase</keyword>
<dbReference type="GO" id="GO:0008422">
    <property type="term" value="F:beta-glucosidase activity"/>
    <property type="evidence" value="ECO:0007669"/>
    <property type="project" value="UniProtKB-EC"/>
</dbReference>
<comment type="caution">
    <text evidence="12">The sequence shown here is derived from an EMBL/GenBank/DDBJ whole genome shotgun (WGS) entry which is preliminary data.</text>
</comment>
<feature type="binding site" evidence="9">
    <location>
        <position position="22"/>
    </location>
    <ligand>
        <name>substrate</name>
    </ligand>
</feature>
<keyword evidence="7" id="KW-0624">Polysaccharide degradation</keyword>
<evidence type="ECO:0000256" key="6">
    <source>
        <dbReference type="ARBA" id="ARBA00023295"/>
    </source>
</evidence>
<dbReference type="Pfam" id="PF00232">
    <property type="entry name" value="Glyco_hydro_1"/>
    <property type="match status" value="1"/>
</dbReference>
<evidence type="ECO:0000256" key="2">
    <source>
        <dbReference type="ARBA" id="ARBA00012744"/>
    </source>
</evidence>
<keyword evidence="6 11" id="KW-0326">Glycosidase</keyword>
<dbReference type="NCBIfam" id="TIGR03356">
    <property type="entry name" value="BGL"/>
    <property type="match status" value="1"/>
</dbReference>
<reference evidence="12 13" key="1">
    <citation type="submission" date="2020-07" db="EMBL/GenBank/DDBJ databases">
        <title>Sequencing the genomes of 1000 actinobacteria strains.</title>
        <authorList>
            <person name="Klenk H.-P."/>
        </authorList>
    </citation>
    <scope>NUCLEOTIDE SEQUENCE [LARGE SCALE GENOMIC DNA]</scope>
    <source>
        <strain evidence="12 13">DSM 15165</strain>
    </source>
</reference>
<dbReference type="PANTHER" id="PTHR10353">
    <property type="entry name" value="GLYCOSYL HYDROLASE"/>
    <property type="match status" value="1"/>
</dbReference>
<evidence type="ECO:0000256" key="1">
    <source>
        <dbReference type="ARBA" id="ARBA00010838"/>
    </source>
</evidence>
<feature type="binding site" evidence="9">
    <location>
        <position position="429"/>
    </location>
    <ligand>
        <name>substrate</name>
    </ligand>
</feature>
<name>A0A853CQM6_9MICO</name>
<keyword evidence="4" id="KW-0136">Cellulose degradation</keyword>
<sequence>MTDDRTPWPTGFLWGSATAAAQIEGAAHEDGKEDSIWDAFARVPGAIAGGDTPERAIDHYHRVPEDVALMRELGLQSYRFSTSWARVKPGDRTVNRAGLDFYSRLVDELLDAGILPWLTLYHWDLPQALEERGGWANRETAYRFRDYAVAVYDALGDRVSHWTTFNEPLCSSLIAYAAGEHAPGRREPRAALAALHHQHLAHGLAVAAIRDLAGEHDGRAEELRVGITLNLTNAIPDDPEDARDRDAARRIDGLWNRMYLDPLLHGTYPADVLEDLRDYRFEELVHDGDLAAIRQPIDFLGVNHYHDDNVSGRPLPADTVAAPTPTDRPKSSPFVGSEFVMFPSRHLPTTAMGWEVNPNGLRDLLVRLSAEYPALPPLYITENGAAYDDVVDDDGRIRDLEREAYILDHLDAVREAVAAGADVRGYFVWSLLDNFEWAWGYAKRFGIVHVDYDTLERTVKDSGRAYARVIAEARQAEARQAQAAAAVVGAPIGPAAARA</sequence>
<dbReference type="InterPro" id="IPR017736">
    <property type="entry name" value="Glyco_hydro_1_beta-glucosidase"/>
</dbReference>
<protein>
    <recommendedName>
        <fullName evidence="2 11">Beta-glucosidase</fullName>
        <ecNumber evidence="2 11">3.2.1.21</ecNumber>
    </recommendedName>
</protein>
<dbReference type="PANTHER" id="PTHR10353:SF36">
    <property type="entry name" value="LP05116P"/>
    <property type="match status" value="1"/>
</dbReference>
<proteinExistence type="inferred from homology"/>
<comment type="similarity">
    <text evidence="1 11">Belongs to the glycosyl hydrolase 1 family.</text>
</comment>
<dbReference type="InterPro" id="IPR017853">
    <property type="entry name" value="GH"/>
</dbReference>
<accession>A0A853CQM6</accession>
<comment type="catalytic activity">
    <reaction evidence="11">
        <text>Hydrolysis of terminal, non-reducing beta-D-glucosyl residues with release of beta-D-glucose.</text>
        <dbReference type="EC" id="3.2.1.21"/>
    </reaction>
</comment>
<feature type="binding site" evidence="9">
    <location>
        <position position="122"/>
    </location>
    <ligand>
        <name>substrate</name>
    </ligand>
</feature>
<evidence type="ECO:0000256" key="3">
    <source>
        <dbReference type="ARBA" id="ARBA00022801"/>
    </source>
</evidence>
<dbReference type="PROSITE" id="PS00572">
    <property type="entry name" value="GLYCOSYL_HYDROL_F1_1"/>
    <property type="match status" value="1"/>
</dbReference>
<dbReference type="AlphaFoldDB" id="A0A853CQM6"/>
<feature type="active site" description="Proton donor" evidence="8">
    <location>
        <position position="167"/>
    </location>
</feature>
<evidence type="ECO:0000256" key="4">
    <source>
        <dbReference type="ARBA" id="ARBA00023001"/>
    </source>
</evidence>
<dbReference type="EMBL" id="JACCFL010000001">
    <property type="protein sequence ID" value="NYJ21801.1"/>
    <property type="molecule type" value="Genomic_DNA"/>
</dbReference>
<feature type="binding site" evidence="9">
    <location>
        <begin position="436"/>
        <end position="437"/>
    </location>
    <ligand>
        <name>substrate</name>
    </ligand>
</feature>
<evidence type="ECO:0000256" key="5">
    <source>
        <dbReference type="ARBA" id="ARBA00023277"/>
    </source>
</evidence>
<dbReference type="EC" id="3.2.1.21" evidence="2 11"/>
<feature type="binding site" evidence="9">
    <location>
        <position position="305"/>
    </location>
    <ligand>
        <name>substrate</name>
    </ligand>
</feature>
<evidence type="ECO:0000313" key="12">
    <source>
        <dbReference type="EMBL" id="NYJ21801.1"/>
    </source>
</evidence>
<dbReference type="SUPFAM" id="SSF51445">
    <property type="entry name" value="(Trans)glycosidases"/>
    <property type="match status" value="1"/>
</dbReference>